<dbReference type="PROSITE" id="PS50287">
    <property type="entry name" value="SRCR_2"/>
    <property type="match status" value="4"/>
</dbReference>
<protein>
    <recommendedName>
        <fullName evidence="7">SRCR domain-containing protein</fullName>
    </recommendedName>
</protein>
<feature type="domain" description="SRCR" evidence="7">
    <location>
        <begin position="193"/>
        <end position="295"/>
    </location>
</feature>
<name>A0A8B6HRK3_MYTGA</name>
<evidence type="ECO:0000256" key="4">
    <source>
        <dbReference type="ARBA" id="ARBA00023170"/>
    </source>
</evidence>
<feature type="disulfide bond" evidence="6">
    <location>
        <begin position="418"/>
        <end position="479"/>
    </location>
</feature>
<evidence type="ECO:0000256" key="3">
    <source>
        <dbReference type="ARBA" id="ARBA00023157"/>
    </source>
</evidence>
<dbReference type="OrthoDB" id="6156774at2759"/>
<evidence type="ECO:0000256" key="5">
    <source>
        <dbReference type="ARBA" id="ARBA00023180"/>
    </source>
</evidence>
<feature type="disulfide bond" evidence="6">
    <location>
        <begin position="405"/>
        <end position="469"/>
    </location>
</feature>
<dbReference type="PRINTS" id="PR00258">
    <property type="entry name" value="SPERACTRCPTR"/>
</dbReference>
<dbReference type="AlphaFoldDB" id="A0A8B6HRK3"/>
<dbReference type="FunFam" id="3.10.250.10:FF:000001">
    <property type="entry name" value="Lysyl oxidase 4 isoform X1"/>
    <property type="match status" value="2"/>
</dbReference>
<organism evidence="8 9">
    <name type="scientific">Mytilus galloprovincialis</name>
    <name type="common">Mediterranean mussel</name>
    <dbReference type="NCBI Taxonomy" id="29158"/>
    <lineage>
        <taxon>Eukaryota</taxon>
        <taxon>Metazoa</taxon>
        <taxon>Spiralia</taxon>
        <taxon>Lophotrochozoa</taxon>
        <taxon>Mollusca</taxon>
        <taxon>Bivalvia</taxon>
        <taxon>Autobranchia</taxon>
        <taxon>Pteriomorphia</taxon>
        <taxon>Mytilida</taxon>
        <taxon>Mytiloidea</taxon>
        <taxon>Mytilidae</taxon>
        <taxon>Mytilinae</taxon>
        <taxon>Mytilus</taxon>
    </lineage>
</organism>
<gene>
    <name evidence="8" type="ORF">MGAL_10B059989</name>
</gene>
<dbReference type="InterPro" id="IPR036772">
    <property type="entry name" value="SRCR-like_dom_sf"/>
</dbReference>
<dbReference type="PANTHER" id="PTHR48071:SF28">
    <property type="entry name" value="SRCR DOMAIN-CONTAINING PROTEIN"/>
    <property type="match status" value="1"/>
</dbReference>
<evidence type="ECO:0000313" key="8">
    <source>
        <dbReference type="EMBL" id="VDI83621.1"/>
    </source>
</evidence>
<dbReference type="InterPro" id="IPR001190">
    <property type="entry name" value="SRCR"/>
</dbReference>
<feature type="disulfide bond" evidence="6">
    <location>
        <begin position="74"/>
        <end position="84"/>
    </location>
</feature>
<keyword evidence="4" id="KW-0675">Receptor</keyword>
<reference evidence="8" key="1">
    <citation type="submission" date="2018-11" db="EMBL/GenBank/DDBJ databases">
        <authorList>
            <person name="Alioto T."/>
            <person name="Alioto T."/>
        </authorList>
    </citation>
    <scope>NUCLEOTIDE SEQUENCE</scope>
</reference>
<feature type="disulfide bond" evidence="6">
    <location>
        <begin position="263"/>
        <end position="273"/>
    </location>
</feature>
<dbReference type="EMBL" id="UYJE01010494">
    <property type="protein sequence ID" value="VDI83621.1"/>
    <property type="molecule type" value="Genomic_DNA"/>
</dbReference>
<dbReference type="SUPFAM" id="SSF56487">
    <property type="entry name" value="SRCR-like"/>
    <property type="match status" value="4"/>
</dbReference>
<dbReference type="PANTHER" id="PTHR48071">
    <property type="entry name" value="SRCR DOMAIN-CONTAINING PROTEIN"/>
    <property type="match status" value="1"/>
</dbReference>
<feature type="domain" description="SRCR" evidence="7">
    <location>
        <begin position="104"/>
        <end position="179"/>
    </location>
</feature>
<feature type="domain" description="SRCR" evidence="7">
    <location>
        <begin position="5"/>
        <end position="102"/>
    </location>
</feature>
<dbReference type="GO" id="GO:0016020">
    <property type="term" value="C:membrane"/>
    <property type="evidence" value="ECO:0007669"/>
    <property type="project" value="InterPro"/>
</dbReference>
<evidence type="ECO:0000256" key="1">
    <source>
        <dbReference type="ARBA" id="ARBA00022729"/>
    </source>
</evidence>
<dbReference type="SMART" id="SM00202">
    <property type="entry name" value="SR"/>
    <property type="match status" value="4"/>
</dbReference>
<keyword evidence="2" id="KW-0677">Repeat</keyword>
<dbReference type="PROSITE" id="PS00420">
    <property type="entry name" value="SRCR_1"/>
    <property type="match status" value="3"/>
</dbReference>
<dbReference type="FunFam" id="3.10.250.10:FF:000007">
    <property type="entry name" value="Soluble scavenger receptor cysteine-rich domain-containing protein SSC5D"/>
    <property type="match status" value="1"/>
</dbReference>
<feature type="disulfide bond" evidence="6">
    <location>
        <begin position="449"/>
        <end position="459"/>
    </location>
</feature>
<keyword evidence="1" id="KW-0732">Signal</keyword>
<accession>A0A8B6HRK3</accession>
<evidence type="ECO:0000256" key="6">
    <source>
        <dbReference type="PROSITE-ProRule" id="PRU00196"/>
    </source>
</evidence>
<feature type="domain" description="SRCR" evidence="7">
    <location>
        <begin position="380"/>
        <end position="480"/>
    </location>
</feature>
<keyword evidence="9" id="KW-1185">Reference proteome</keyword>
<keyword evidence="3 6" id="KW-1015">Disulfide bond</keyword>
<comment type="caution">
    <text evidence="6">Lacks conserved residue(s) required for the propagation of feature annotation.</text>
</comment>
<proteinExistence type="predicted"/>
<evidence type="ECO:0000259" key="7">
    <source>
        <dbReference type="PROSITE" id="PS50287"/>
    </source>
</evidence>
<comment type="caution">
    <text evidence="8">The sequence shown here is derived from an EMBL/GenBank/DDBJ whole genome shotgun (WGS) entry which is preliminary data.</text>
</comment>
<dbReference type="Proteomes" id="UP000596742">
    <property type="component" value="Unassembled WGS sequence"/>
</dbReference>
<evidence type="ECO:0000256" key="2">
    <source>
        <dbReference type="ARBA" id="ARBA00022737"/>
    </source>
</evidence>
<dbReference type="Gene3D" id="3.10.250.10">
    <property type="entry name" value="SRCR-like domain"/>
    <property type="match status" value="4"/>
</dbReference>
<keyword evidence="5" id="KW-0325">Glycoprotein</keyword>
<sequence>MYAGVRLAGGNGPWEGTVEVNVDRSWGTICNHNFDLSDARVICRMLGFKREIHIWGVAALGQGTEKILLTDLSCTGYELNVGSCGYHTTYCRQNQAIGISCVRIRLIGGTGPYEGTIELNVNGEWGTICSKQFDINDANVICRMAGFTSGSENNIDSCGSDGWYRSSCSHDRDAGVACLNDMCSDRQNIIQGVKLVGGNSPFEGRVELNLNGQWGTICGKTKFDINAADVICRMAGYSRSLQHFSFSHFGEGNGSIVLSNPQCSGKEDIIDDCGSNGWYNSGSCTHYNDVGVICKTILINWLMTYNISTETTNQSTKSCRHQSFYAIYYKKETSLADSQQKRCKHIRISIIKKMGDLSRITLIRSPQMRRMLLRTLFEGIRLVGGAGPFEGRVEININGQWGTICDTDFDLADAEVLCRMAGYSRALRRFFGAYFGEGNGRVFLDHLRCSGKEQHLDSCPSSGLFLTSCQHSNDIGVSCQSVNFPISY</sequence>
<dbReference type="Pfam" id="PF00530">
    <property type="entry name" value="SRCR"/>
    <property type="match status" value="4"/>
</dbReference>
<evidence type="ECO:0000313" key="9">
    <source>
        <dbReference type="Proteomes" id="UP000596742"/>
    </source>
</evidence>